<reference evidence="3 4" key="1">
    <citation type="submission" date="2018-08" db="EMBL/GenBank/DDBJ databases">
        <title>A genome reference for cultivated species of the human gut microbiota.</title>
        <authorList>
            <person name="Zou Y."/>
            <person name="Xue W."/>
            <person name="Luo G."/>
        </authorList>
    </citation>
    <scope>NUCLEOTIDE SEQUENCE [LARGE SCALE GENOMIC DNA]</scope>
    <source>
        <strain evidence="3 4">AF48-16</strain>
    </source>
</reference>
<dbReference type="InterPro" id="IPR004341">
    <property type="entry name" value="CAT_RNA-bd_dom"/>
</dbReference>
<dbReference type="GO" id="GO:0006355">
    <property type="term" value="P:regulation of DNA-templated transcription"/>
    <property type="evidence" value="ECO:0007669"/>
    <property type="project" value="InterPro"/>
</dbReference>
<dbReference type="GO" id="GO:0003723">
    <property type="term" value="F:RNA binding"/>
    <property type="evidence" value="ECO:0007669"/>
    <property type="project" value="InterPro"/>
</dbReference>
<dbReference type="OrthoDB" id="9813552at2"/>
<dbReference type="InterPro" id="IPR036650">
    <property type="entry name" value="CAT_RNA-bd_dom_sf"/>
</dbReference>
<dbReference type="SUPFAM" id="SSF50151">
    <property type="entry name" value="SacY-like RNA-binding domain"/>
    <property type="match status" value="1"/>
</dbReference>
<evidence type="ECO:0000313" key="3">
    <source>
        <dbReference type="EMBL" id="RHK05903.1"/>
    </source>
</evidence>
<dbReference type="Gene3D" id="2.30.24.10">
    <property type="entry name" value="CAT RNA-binding domain"/>
    <property type="match status" value="1"/>
</dbReference>
<feature type="domain" description="PRD" evidence="2">
    <location>
        <begin position="76"/>
        <end position="181"/>
    </location>
</feature>
<feature type="domain" description="PRD" evidence="2">
    <location>
        <begin position="182"/>
        <end position="292"/>
    </location>
</feature>
<dbReference type="SUPFAM" id="SSF63520">
    <property type="entry name" value="PTS-regulatory domain, PRD"/>
    <property type="match status" value="2"/>
</dbReference>
<name>A0A415ERC2_ENTCA</name>
<comment type="caution">
    <text evidence="3">The sequence shown here is derived from an EMBL/GenBank/DDBJ whole genome shotgun (WGS) entry which is preliminary data.</text>
</comment>
<protein>
    <submittedName>
        <fullName evidence="3">PRD domain-containing protein</fullName>
    </submittedName>
</protein>
<dbReference type="Pfam" id="PF00874">
    <property type="entry name" value="PRD"/>
    <property type="match status" value="2"/>
</dbReference>
<keyword evidence="1" id="KW-0677">Repeat</keyword>
<organism evidence="3 4">
    <name type="scientific">Enterococcus casseliflavus</name>
    <name type="common">Enterococcus flavescens</name>
    <dbReference type="NCBI Taxonomy" id="37734"/>
    <lineage>
        <taxon>Bacteria</taxon>
        <taxon>Bacillati</taxon>
        <taxon>Bacillota</taxon>
        <taxon>Bacilli</taxon>
        <taxon>Lactobacillales</taxon>
        <taxon>Enterococcaceae</taxon>
        <taxon>Enterococcus</taxon>
    </lineage>
</organism>
<dbReference type="Proteomes" id="UP000286288">
    <property type="component" value="Unassembled WGS sequence"/>
</dbReference>
<dbReference type="SMART" id="SM01061">
    <property type="entry name" value="CAT_RBD"/>
    <property type="match status" value="1"/>
</dbReference>
<evidence type="ECO:0000259" key="2">
    <source>
        <dbReference type="PROSITE" id="PS51372"/>
    </source>
</evidence>
<dbReference type="PANTHER" id="PTHR30185">
    <property type="entry name" value="CRYPTIC BETA-GLUCOSIDE BGL OPERON ANTITERMINATOR"/>
    <property type="match status" value="1"/>
</dbReference>
<dbReference type="Gene3D" id="1.10.1790.10">
    <property type="entry name" value="PRD domain"/>
    <property type="match status" value="2"/>
</dbReference>
<gene>
    <name evidence="3" type="ORF">DW084_11285</name>
</gene>
<dbReference type="Pfam" id="PF03123">
    <property type="entry name" value="CAT_RBD"/>
    <property type="match status" value="1"/>
</dbReference>
<accession>A0A415ERC2</accession>
<dbReference type="InterPro" id="IPR050661">
    <property type="entry name" value="BglG_antiterminators"/>
</dbReference>
<dbReference type="PROSITE" id="PS51372">
    <property type="entry name" value="PRD_2"/>
    <property type="match status" value="2"/>
</dbReference>
<proteinExistence type="predicted"/>
<dbReference type="AlphaFoldDB" id="A0A415ERC2"/>
<sequence>MRFFSVFKVEEIMKIKKFLNNNVVLLKKGSNEIIGFSTGISFNKKVGDDVEEQDFEKIFVLDTHAMLEHFSYQLGKCDPKYVAIVAKIVAYAKQNYRLAVSDYIYLTLLDHIDFTVHRIKQQMTFHSPLQWDIRRFYPDEYAIGVYAVQLMEQELAIDVPTEEAISIALHFVNVQSQKKDMAVTNQIAKFIEDVLTIVKYEYKQNFDENSFHYSRFVTHLHYFAQNVINHTLPSYEASTLYAQIEKMYPQAFHCVEKIKVYIKNTYDINISENEEIYLSLHIQKLTEQGEREKNNGL</sequence>
<dbReference type="InterPro" id="IPR011608">
    <property type="entry name" value="PRD"/>
</dbReference>
<dbReference type="PANTHER" id="PTHR30185:SF15">
    <property type="entry name" value="CRYPTIC BETA-GLUCOSIDE BGL OPERON ANTITERMINATOR"/>
    <property type="match status" value="1"/>
</dbReference>
<evidence type="ECO:0000313" key="4">
    <source>
        <dbReference type="Proteomes" id="UP000286288"/>
    </source>
</evidence>
<evidence type="ECO:0000256" key="1">
    <source>
        <dbReference type="ARBA" id="ARBA00022737"/>
    </source>
</evidence>
<dbReference type="InterPro" id="IPR036634">
    <property type="entry name" value="PRD_sf"/>
</dbReference>
<dbReference type="EMBL" id="QRMZ01000014">
    <property type="protein sequence ID" value="RHK05903.1"/>
    <property type="molecule type" value="Genomic_DNA"/>
</dbReference>